<keyword evidence="2 5" id="KW-0812">Transmembrane</keyword>
<evidence type="ECO:0000313" key="7">
    <source>
        <dbReference type="EMBL" id="MSD82720.1"/>
    </source>
</evidence>
<keyword evidence="3 5" id="KW-1133">Transmembrane helix</keyword>
<dbReference type="InterPro" id="IPR013525">
    <property type="entry name" value="ABC2_TM"/>
</dbReference>
<organism evidence="7">
    <name type="scientific">Escherichia coli</name>
    <dbReference type="NCBI Taxonomy" id="562"/>
    <lineage>
        <taxon>Bacteria</taxon>
        <taxon>Pseudomonadati</taxon>
        <taxon>Pseudomonadota</taxon>
        <taxon>Gammaproteobacteria</taxon>
        <taxon>Enterobacterales</taxon>
        <taxon>Enterobacteriaceae</taxon>
        <taxon>Escherichia</taxon>
    </lineage>
</organism>
<dbReference type="GO" id="GO:0140359">
    <property type="term" value="F:ABC-type transporter activity"/>
    <property type="evidence" value="ECO:0007669"/>
    <property type="project" value="InterPro"/>
</dbReference>
<evidence type="ECO:0000256" key="4">
    <source>
        <dbReference type="ARBA" id="ARBA00023136"/>
    </source>
</evidence>
<comment type="subcellular location">
    <subcellularLocation>
        <location evidence="1">Membrane</location>
        <topology evidence="1">Multi-pass membrane protein</topology>
    </subcellularLocation>
</comment>
<evidence type="ECO:0000256" key="2">
    <source>
        <dbReference type="ARBA" id="ARBA00022692"/>
    </source>
</evidence>
<dbReference type="PANTHER" id="PTHR43077">
    <property type="entry name" value="TRANSPORT PERMEASE YVFS-RELATED"/>
    <property type="match status" value="1"/>
</dbReference>
<dbReference type="PANTHER" id="PTHR43077:SF10">
    <property type="entry name" value="TRANSPORT PERMEASE PROTEIN"/>
    <property type="match status" value="1"/>
</dbReference>
<accession>A0A6C9EIS8</accession>
<comment type="caution">
    <text evidence="7">The sequence shown here is derived from an EMBL/GenBank/DDBJ whole genome shotgun (WGS) entry which is preliminary data.</text>
</comment>
<dbReference type="InterPro" id="IPR051328">
    <property type="entry name" value="T7SS_ABC-Transporter"/>
</dbReference>
<feature type="non-terminal residue" evidence="7">
    <location>
        <position position="164"/>
    </location>
</feature>
<dbReference type="EMBL" id="WKYP01000387">
    <property type="protein sequence ID" value="MSD82720.1"/>
    <property type="molecule type" value="Genomic_DNA"/>
</dbReference>
<protein>
    <submittedName>
        <fullName evidence="7">DUF3533 domain-containing protein</fullName>
    </submittedName>
</protein>
<dbReference type="Gene3D" id="3.40.1710.10">
    <property type="entry name" value="abc type-2 transporter like domain"/>
    <property type="match status" value="1"/>
</dbReference>
<evidence type="ECO:0000256" key="3">
    <source>
        <dbReference type="ARBA" id="ARBA00022989"/>
    </source>
</evidence>
<keyword evidence="4 5" id="KW-0472">Membrane</keyword>
<sequence length="164" mass="18257">MRTVWQVFLRDCRRILRNPVAVVVTLGVAMLPSLYAWFNILANWDPYSATGNLQVAVANEDQGTTNDLVGHLDAGRQVVKKLKQNDELGWRFVDNEEQAVHGVETGGYYAAIVLPKDFSTSLVESVTGTSKQPKIKYYVNEKKNAIAPKITDTGATTLDEEKRS</sequence>
<evidence type="ECO:0000256" key="5">
    <source>
        <dbReference type="SAM" id="Phobius"/>
    </source>
</evidence>
<reference evidence="7" key="1">
    <citation type="journal article" date="2019" name="Nat. Med.">
        <title>A library of human gut bacterial isolates paired with longitudinal multiomics data enables mechanistic microbiome research.</title>
        <authorList>
            <person name="Poyet M."/>
            <person name="Groussin M."/>
            <person name="Gibbons S.M."/>
            <person name="Avila-Pacheco J."/>
            <person name="Jiang X."/>
            <person name="Kearney S.M."/>
            <person name="Perrotta A.R."/>
            <person name="Berdy B."/>
            <person name="Zhao S."/>
            <person name="Lieberman T.D."/>
            <person name="Swanson P.K."/>
            <person name="Smith M."/>
            <person name="Roesemann S."/>
            <person name="Alexander J.E."/>
            <person name="Rich S.A."/>
            <person name="Livny J."/>
            <person name="Vlamakis H."/>
            <person name="Clish C."/>
            <person name="Bullock K."/>
            <person name="Deik A."/>
            <person name="Scott J."/>
            <person name="Pierce K.A."/>
            <person name="Xavier R.J."/>
            <person name="Alm E.J."/>
        </authorList>
    </citation>
    <scope>NUCLEOTIDE SEQUENCE</scope>
    <source>
        <strain evidence="7">BIOML-A260</strain>
    </source>
</reference>
<dbReference type="Pfam" id="PF12698">
    <property type="entry name" value="ABC2_membrane_3"/>
    <property type="match status" value="1"/>
</dbReference>
<dbReference type="GO" id="GO:0016020">
    <property type="term" value="C:membrane"/>
    <property type="evidence" value="ECO:0007669"/>
    <property type="project" value="UniProtKB-SubCell"/>
</dbReference>
<dbReference type="AlphaFoldDB" id="A0A6C9EIS8"/>
<proteinExistence type="predicted"/>
<gene>
    <name evidence="7" type="ORF">GKG27_27740</name>
</gene>
<dbReference type="InterPro" id="IPR017500">
    <property type="entry name" value="Phage_infect_YhgE_N"/>
</dbReference>
<feature type="transmembrane region" description="Helical" evidence="5">
    <location>
        <begin position="20"/>
        <end position="38"/>
    </location>
</feature>
<feature type="domain" description="ABC-2 type transporter transmembrane" evidence="6">
    <location>
        <begin position="30"/>
        <end position="153"/>
    </location>
</feature>
<evidence type="ECO:0000259" key="6">
    <source>
        <dbReference type="Pfam" id="PF12698"/>
    </source>
</evidence>
<name>A0A6C9EIS8_ECOLX</name>
<evidence type="ECO:0000256" key="1">
    <source>
        <dbReference type="ARBA" id="ARBA00004141"/>
    </source>
</evidence>
<dbReference type="NCBIfam" id="TIGR03061">
    <property type="entry name" value="pip_yhgE_Nterm"/>
    <property type="match status" value="1"/>
</dbReference>